<protein>
    <recommendedName>
        <fullName evidence="4">CcmD family protein</fullName>
    </recommendedName>
</protein>
<evidence type="ECO:0000313" key="3">
    <source>
        <dbReference type="Proteomes" id="UP000631553"/>
    </source>
</evidence>
<dbReference type="Proteomes" id="UP000631553">
    <property type="component" value="Unassembled WGS sequence"/>
</dbReference>
<evidence type="ECO:0000313" key="2">
    <source>
        <dbReference type="EMBL" id="NYF56517.1"/>
    </source>
</evidence>
<proteinExistence type="predicted"/>
<reference evidence="2 3" key="1">
    <citation type="submission" date="2020-07" db="EMBL/GenBank/DDBJ databases">
        <title>Sequencing the genomes of 1000 actinobacteria strains.</title>
        <authorList>
            <person name="Klenk H.-P."/>
        </authorList>
    </citation>
    <scope>NUCLEOTIDE SEQUENCE [LARGE SCALE GENOMIC DNA]</scope>
    <source>
        <strain evidence="2 3">DSM 43814</strain>
    </source>
</reference>
<keyword evidence="1" id="KW-1133">Transmembrane helix</keyword>
<feature type="transmembrane region" description="Helical" evidence="1">
    <location>
        <begin position="6"/>
        <end position="30"/>
    </location>
</feature>
<comment type="caution">
    <text evidence="2">The sequence shown here is derived from an EMBL/GenBank/DDBJ whole genome shotgun (WGS) entry which is preliminary data.</text>
</comment>
<keyword evidence="3" id="KW-1185">Reference proteome</keyword>
<evidence type="ECO:0008006" key="4">
    <source>
        <dbReference type="Google" id="ProtNLM"/>
    </source>
</evidence>
<dbReference type="RefSeq" id="WP_257028216.1">
    <property type="nucleotide sequence ID" value="NZ_JACCCQ010000001.1"/>
</dbReference>
<gene>
    <name evidence="2" type="ORF">HDA35_002348</name>
</gene>
<keyword evidence="1" id="KW-0472">Membrane</keyword>
<evidence type="ECO:0000256" key="1">
    <source>
        <dbReference type="SAM" id="Phobius"/>
    </source>
</evidence>
<organism evidence="2 3">
    <name type="scientific">Micromonospora purpureochromogenes</name>
    <dbReference type="NCBI Taxonomy" id="47872"/>
    <lineage>
        <taxon>Bacteria</taxon>
        <taxon>Bacillati</taxon>
        <taxon>Actinomycetota</taxon>
        <taxon>Actinomycetes</taxon>
        <taxon>Micromonosporales</taxon>
        <taxon>Micromonosporaceae</taxon>
        <taxon>Micromonospora</taxon>
    </lineage>
</organism>
<dbReference type="EMBL" id="JACCCQ010000001">
    <property type="protein sequence ID" value="NYF56517.1"/>
    <property type="molecule type" value="Genomic_DNA"/>
</dbReference>
<accession>A0ABX2RM90</accession>
<keyword evidence="1" id="KW-0812">Transmembrane</keyword>
<sequence>MDATLAAVLFYALSVFVLYWVIRLAVLHAIQAAEKDRRGGA</sequence>
<name>A0ABX2RM90_9ACTN</name>